<dbReference type="RefSeq" id="WP_119728199.1">
    <property type="nucleotide sequence ID" value="NZ_JACJII010000001.1"/>
</dbReference>
<dbReference type="InterPro" id="IPR032710">
    <property type="entry name" value="NTF2-like_dom_sf"/>
</dbReference>
<proteinExistence type="predicted"/>
<dbReference type="AlphaFoldDB" id="A0A7W3MTA3"/>
<dbReference type="GO" id="GO:0016853">
    <property type="term" value="F:isomerase activity"/>
    <property type="evidence" value="ECO:0007669"/>
    <property type="project" value="UniProtKB-KW"/>
</dbReference>
<keyword evidence="3" id="KW-1185">Reference proteome</keyword>
<organism evidence="2 3">
    <name type="scientific">Thermomonospora cellulosilytica</name>
    <dbReference type="NCBI Taxonomy" id="1411118"/>
    <lineage>
        <taxon>Bacteria</taxon>
        <taxon>Bacillati</taxon>
        <taxon>Actinomycetota</taxon>
        <taxon>Actinomycetes</taxon>
        <taxon>Streptosporangiales</taxon>
        <taxon>Thermomonosporaceae</taxon>
        <taxon>Thermomonospora</taxon>
    </lineage>
</organism>
<comment type="caution">
    <text evidence="2">The sequence shown here is derived from an EMBL/GenBank/DDBJ whole genome shotgun (WGS) entry which is preliminary data.</text>
</comment>
<gene>
    <name evidence="2" type="ORF">HNR21_000388</name>
</gene>
<keyword evidence="2" id="KW-0413">Isomerase</keyword>
<evidence type="ECO:0000313" key="3">
    <source>
        <dbReference type="Proteomes" id="UP000539313"/>
    </source>
</evidence>
<feature type="domain" description="SnoaL-like" evidence="1">
    <location>
        <begin position="9"/>
        <end position="136"/>
    </location>
</feature>
<reference evidence="2 3" key="1">
    <citation type="submission" date="2020-08" db="EMBL/GenBank/DDBJ databases">
        <title>Sequencing the genomes of 1000 actinobacteria strains.</title>
        <authorList>
            <person name="Klenk H.-P."/>
        </authorList>
    </citation>
    <scope>NUCLEOTIDE SEQUENCE [LARGE SCALE GENOMIC DNA]</scope>
    <source>
        <strain evidence="2 3">DSM 45823</strain>
    </source>
</reference>
<evidence type="ECO:0000313" key="2">
    <source>
        <dbReference type="EMBL" id="MBA9001506.1"/>
    </source>
</evidence>
<evidence type="ECO:0000259" key="1">
    <source>
        <dbReference type="Pfam" id="PF13474"/>
    </source>
</evidence>
<dbReference type="InterPro" id="IPR037401">
    <property type="entry name" value="SnoaL-like"/>
</dbReference>
<accession>A0A7W3MTA3</accession>
<protein>
    <submittedName>
        <fullName evidence="2">Ketosteroid isomerase-like protein</fullName>
    </submittedName>
</protein>
<dbReference type="EMBL" id="JACJII010000001">
    <property type="protein sequence ID" value="MBA9001506.1"/>
    <property type="molecule type" value="Genomic_DNA"/>
</dbReference>
<name>A0A7W3MTA3_9ACTN</name>
<sequence>MTRADLAAVEEANAEFYAAFEAGDLDRMSAVWAGGPHAASVGCVHPGWPLLKGRDEVLRSWALIMANTPYIQFVLTDLHTEVFGDHALVTCSENIITMDDSGEDAGMLAGGSIVATNLFLRVEGEWRLLHHHGSPVLNQMEDDEE</sequence>
<dbReference type="SUPFAM" id="SSF54427">
    <property type="entry name" value="NTF2-like"/>
    <property type="match status" value="1"/>
</dbReference>
<dbReference type="PANTHER" id="PTHR34957:SF1">
    <property type="entry name" value="NUCLEAR TRANSPORT FACTOR 2 (NTF2) FAMILY PROTEIN"/>
    <property type="match status" value="1"/>
</dbReference>
<dbReference type="Pfam" id="PF13474">
    <property type="entry name" value="SnoaL_3"/>
    <property type="match status" value="1"/>
</dbReference>
<dbReference type="Gene3D" id="3.10.450.50">
    <property type="match status" value="1"/>
</dbReference>
<dbReference type="PANTHER" id="PTHR34957">
    <property type="entry name" value="NUCLEAR TRANSPORT FACTOR 2 (NTF2) FAMILY PROTEIN"/>
    <property type="match status" value="1"/>
</dbReference>
<dbReference type="Proteomes" id="UP000539313">
    <property type="component" value="Unassembled WGS sequence"/>
</dbReference>